<keyword evidence="1" id="KW-0812">Transmembrane</keyword>
<dbReference type="HOGENOM" id="CLU_1999031_0_0_10"/>
<proteinExistence type="predicted"/>
<feature type="transmembrane region" description="Helical" evidence="1">
    <location>
        <begin position="68"/>
        <end position="89"/>
    </location>
</feature>
<reference evidence="2 3" key="1">
    <citation type="submission" date="2012-06" db="EMBL/GenBank/DDBJ databases">
        <title>The complete genome of Aequorivita sublithincola DSM 14238.</title>
        <authorList>
            <consortium name="US DOE Joint Genome Institute (JGI-PGF)"/>
            <person name="Lucas S."/>
            <person name="Copeland A."/>
            <person name="Lapidus A."/>
            <person name="Goodwin L."/>
            <person name="Pitluck S."/>
            <person name="Peters L."/>
            <person name="Munk A.C.C."/>
            <person name="Kyrpides N."/>
            <person name="Mavromatis K."/>
            <person name="Pagani I."/>
            <person name="Ivanova N."/>
            <person name="Ovchinnikova G."/>
            <person name="Zeytun A."/>
            <person name="Detter J.C."/>
            <person name="Han C."/>
            <person name="Land M."/>
            <person name="Hauser L."/>
            <person name="Markowitz V."/>
            <person name="Cheng J.-F."/>
            <person name="Hugenholtz P."/>
            <person name="Woyke T."/>
            <person name="Wu D."/>
            <person name="Tindall B."/>
            <person name="Faehnrich R."/>
            <person name="Brambilla E."/>
            <person name="Klenk H.-P."/>
            <person name="Eisen J.A."/>
        </authorList>
    </citation>
    <scope>NUCLEOTIDE SEQUENCE [LARGE SCALE GENOMIC DNA]</scope>
    <source>
        <strain evidence="3">DSM 14238 / LMG 21431 / ACAM 643 / 9-3</strain>
    </source>
</reference>
<keyword evidence="1" id="KW-0472">Membrane</keyword>
<dbReference type="Proteomes" id="UP000006049">
    <property type="component" value="Chromosome"/>
</dbReference>
<evidence type="ECO:0000256" key="1">
    <source>
        <dbReference type="SAM" id="Phobius"/>
    </source>
</evidence>
<keyword evidence="1" id="KW-1133">Transmembrane helix</keyword>
<protein>
    <submittedName>
        <fullName evidence="2">Uncharacterized protein</fullName>
    </submittedName>
</protein>
<evidence type="ECO:0000313" key="3">
    <source>
        <dbReference type="Proteomes" id="UP000006049"/>
    </source>
</evidence>
<dbReference type="EMBL" id="CP003280">
    <property type="protein sequence ID" value="AFL82262.1"/>
    <property type="molecule type" value="Genomic_DNA"/>
</dbReference>
<keyword evidence="3" id="KW-1185">Reference proteome</keyword>
<feature type="transmembrane region" description="Helical" evidence="1">
    <location>
        <begin position="12"/>
        <end position="31"/>
    </location>
</feature>
<sequence>MTTYYKTIKIISIFIICYLLISASVFTYLNFEYILKPELNPQYENTRSAFGYNEGLAKFKYFGLQLPIYILAFWCPFLLLNTIFVSIFSKWYSKKQLIFSFFNWVFSFLLLYLYFMAQLSLFWD</sequence>
<organism evidence="2 3">
    <name type="scientific">Aequorivita sublithincola (strain DSM 14238 / LMG 21431 / ACAM 643 / 9-3)</name>
    <dbReference type="NCBI Taxonomy" id="746697"/>
    <lineage>
        <taxon>Bacteria</taxon>
        <taxon>Pseudomonadati</taxon>
        <taxon>Bacteroidota</taxon>
        <taxon>Flavobacteriia</taxon>
        <taxon>Flavobacteriales</taxon>
        <taxon>Flavobacteriaceae</taxon>
        <taxon>Aequorivita</taxon>
    </lineage>
</organism>
<name>I3YZ44_AEQSU</name>
<feature type="transmembrane region" description="Helical" evidence="1">
    <location>
        <begin position="101"/>
        <end position="123"/>
    </location>
</feature>
<dbReference type="AlphaFoldDB" id="I3YZ44"/>
<evidence type="ECO:0000313" key="2">
    <source>
        <dbReference type="EMBL" id="AFL82262.1"/>
    </source>
</evidence>
<gene>
    <name evidence="2" type="ordered locus">Aeqsu_2812</name>
</gene>
<accession>I3YZ44</accession>
<dbReference type="KEGG" id="asl:Aeqsu_2812"/>